<feature type="compositionally biased region" description="Basic and acidic residues" evidence="2">
    <location>
        <begin position="74"/>
        <end position="96"/>
    </location>
</feature>
<evidence type="ECO:0008006" key="7">
    <source>
        <dbReference type="Google" id="ProtNLM"/>
    </source>
</evidence>
<feature type="region of interest" description="Disordered" evidence="2">
    <location>
        <begin position="407"/>
        <end position="442"/>
    </location>
</feature>
<gene>
    <name evidence="5" type="ORF">SPRG_02376</name>
</gene>
<dbReference type="Pfam" id="PF04676">
    <property type="entry name" value="CwfJ_C_2"/>
    <property type="match status" value="1"/>
</dbReference>
<feature type="compositionally biased region" description="Basic residues" evidence="2">
    <location>
        <begin position="269"/>
        <end position="305"/>
    </location>
</feature>
<evidence type="ECO:0000259" key="4">
    <source>
        <dbReference type="Pfam" id="PF04677"/>
    </source>
</evidence>
<dbReference type="InterPro" id="IPR006768">
    <property type="entry name" value="Cwf19-like_C_dom-1"/>
</dbReference>
<dbReference type="PANTHER" id="PTHR12072:SF5">
    <property type="entry name" value="CWF19-LIKE PROTEIN 2"/>
    <property type="match status" value="1"/>
</dbReference>
<evidence type="ECO:0000259" key="3">
    <source>
        <dbReference type="Pfam" id="PF04676"/>
    </source>
</evidence>
<organism evidence="5 6">
    <name type="scientific">Saprolegnia parasitica (strain CBS 223.65)</name>
    <dbReference type="NCBI Taxonomy" id="695850"/>
    <lineage>
        <taxon>Eukaryota</taxon>
        <taxon>Sar</taxon>
        <taxon>Stramenopiles</taxon>
        <taxon>Oomycota</taxon>
        <taxon>Saprolegniomycetes</taxon>
        <taxon>Saprolegniales</taxon>
        <taxon>Saprolegniaceae</taxon>
        <taxon>Saprolegnia</taxon>
    </lineage>
</organism>
<dbReference type="GeneID" id="24124931"/>
<reference evidence="5 6" key="1">
    <citation type="journal article" date="2013" name="PLoS Genet.">
        <title>Distinctive expansion of potential virulence genes in the genome of the oomycete fish pathogen Saprolegnia parasitica.</title>
        <authorList>
            <person name="Jiang R.H."/>
            <person name="de Bruijn I."/>
            <person name="Haas B.J."/>
            <person name="Belmonte R."/>
            <person name="Lobach L."/>
            <person name="Christie J."/>
            <person name="van den Ackerveken G."/>
            <person name="Bottin A."/>
            <person name="Bulone V."/>
            <person name="Diaz-Moreno S.M."/>
            <person name="Dumas B."/>
            <person name="Fan L."/>
            <person name="Gaulin E."/>
            <person name="Govers F."/>
            <person name="Grenville-Briggs L.J."/>
            <person name="Horner N.R."/>
            <person name="Levin J.Z."/>
            <person name="Mammella M."/>
            <person name="Meijer H.J."/>
            <person name="Morris P."/>
            <person name="Nusbaum C."/>
            <person name="Oome S."/>
            <person name="Phillips A.J."/>
            <person name="van Rooyen D."/>
            <person name="Rzeszutek E."/>
            <person name="Saraiva M."/>
            <person name="Secombes C.J."/>
            <person name="Seidl M.F."/>
            <person name="Snel B."/>
            <person name="Stassen J.H."/>
            <person name="Sykes S."/>
            <person name="Tripathy S."/>
            <person name="van den Berg H."/>
            <person name="Vega-Arreguin J.C."/>
            <person name="Wawra S."/>
            <person name="Young S.K."/>
            <person name="Zeng Q."/>
            <person name="Dieguez-Uribeondo J."/>
            <person name="Russ C."/>
            <person name="Tyler B.M."/>
            <person name="van West P."/>
        </authorList>
    </citation>
    <scope>NUCLEOTIDE SEQUENCE [LARGE SCALE GENOMIC DNA]</scope>
    <source>
        <strain evidence="5 6">CBS 223.65</strain>
    </source>
</reference>
<comment type="similarity">
    <text evidence="1">Belongs to the CWF19 family.</text>
</comment>
<dbReference type="RefSeq" id="XP_012196342.1">
    <property type="nucleotide sequence ID" value="XM_012340952.1"/>
</dbReference>
<accession>A0A067D1T2</accession>
<feature type="region of interest" description="Disordered" evidence="2">
    <location>
        <begin position="1"/>
        <end position="100"/>
    </location>
</feature>
<feature type="compositionally biased region" description="Polar residues" evidence="2">
    <location>
        <begin position="215"/>
        <end position="227"/>
    </location>
</feature>
<feature type="domain" description="Cwf19-like protein C-terminal" evidence="3">
    <location>
        <begin position="656"/>
        <end position="748"/>
    </location>
</feature>
<feature type="compositionally biased region" description="Basic residues" evidence="2">
    <location>
        <begin position="23"/>
        <end position="38"/>
    </location>
</feature>
<sequence length="758" mass="85485">MSSLLSGIRFVANADSDDESSKKKAKKHKKEAKKHKKKDSPPSPPAPTPSQLKRDEWMDMDFVSGTRKVQLSVEDQRKADDAAKRQEEIDTGKREPNTGLLYGLYDPKKVEQVSMMAAPVDASVGDGGASWKAKMLQRAKDRARETGQSLESVVQAQYGMDLRTLEEQARGARMDAHLHYKRHRDPDQQRRRDASTSGGDKTLIEQFNKRIERSGPTSSALATSSDNKASAEKSAEDDEEPIDYSKLPDSDDDMRRRGQPTRRRDDRSRRRSRDRSRDRTRRRSQSPRRRSRSRSRRSPSPKKPKSAPAPRPVDPQLEEEAKRRAAFLYGSLTAPRATPVVTEEIAVVEAPPTQAPTSVLTDEVPRLESGVIDLNQLAARALKAKMRGDLVSFERFTAKLNEAERDEVHASAPAMASRQRARVPMRPEDLKCGSKKGKRNAVESGANLSLEELVRNERNAPDMDSVHAQNVMRLGTRYNHSDGKGASASGLDEEDAVDMRLYRDAKDRLTERAFVQSSERQMLKSRMQWDTAMQRCWFCMKSESFKKHLMIAMGEYAYVALPSTATIVPGQCIIAPMEHLASTTAADENTVAEIERFKKALRSMWAASGSAVVFLETTMDPAKKRHTVIECVPVPLQLEPDVPMYFKQGLVECDEEWATHKKIIDTTEKGLQRSIPPQFAYFHVEWSNGGYGHIIEDAAQFPKDFGVDILSGILEVDPRRYGKYHASFDAEKDRVRDFLAMWQPFDWTQELDGGEYAT</sequence>
<dbReference type="Proteomes" id="UP000030745">
    <property type="component" value="Unassembled WGS sequence"/>
</dbReference>
<feature type="compositionally biased region" description="Basic and acidic residues" evidence="2">
    <location>
        <begin position="246"/>
        <end position="268"/>
    </location>
</feature>
<dbReference type="OMA" id="FMKCLTR"/>
<feature type="region of interest" description="Disordered" evidence="2">
    <location>
        <begin position="169"/>
        <end position="316"/>
    </location>
</feature>
<dbReference type="EMBL" id="KK583194">
    <property type="protein sequence ID" value="KDO32676.1"/>
    <property type="molecule type" value="Genomic_DNA"/>
</dbReference>
<dbReference type="Pfam" id="PF04677">
    <property type="entry name" value="CwfJ_C_1"/>
    <property type="match status" value="1"/>
</dbReference>
<evidence type="ECO:0000313" key="5">
    <source>
        <dbReference type="EMBL" id="KDO32676.1"/>
    </source>
</evidence>
<name>A0A067D1T2_SAPPC</name>
<dbReference type="InterPro" id="IPR006767">
    <property type="entry name" value="Cwf19-like_C_dom-2"/>
</dbReference>
<dbReference type="GO" id="GO:0000398">
    <property type="term" value="P:mRNA splicing, via spliceosome"/>
    <property type="evidence" value="ECO:0007669"/>
    <property type="project" value="TreeGrafter"/>
</dbReference>
<evidence type="ECO:0000256" key="1">
    <source>
        <dbReference type="ARBA" id="ARBA00006795"/>
    </source>
</evidence>
<proteinExistence type="inferred from homology"/>
<keyword evidence="6" id="KW-1185">Reference proteome</keyword>
<dbReference type="InterPro" id="IPR040194">
    <property type="entry name" value="Cwf19-like"/>
</dbReference>
<feature type="domain" description="Cwf19-like C-terminal" evidence="4">
    <location>
        <begin position="530"/>
        <end position="647"/>
    </location>
</feature>
<feature type="compositionally biased region" description="Basic and acidic residues" evidence="2">
    <location>
        <begin position="169"/>
        <end position="194"/>
    </location>
</feature>
<dbReference type="PANTHER" id="PTHR12072">
    <property type="entry name" value="CWF19, CELL CYCLE CONTROL PROTEIN"/>
    <property type="match status" value="1"/>
</dbReference>
<protein>
    <recommendedName>
        <fullName evidence="7">Cwf19-like C-terminal domain-containing protein</fullName>
    </recommendedName>
</protein>
<dbReference type="VEuPathDB" id="FungiDB:SPRG_02376"/>
<evidence type="ECO:0000313" key="6">
    <source>
        <dbReference type="Proteomes" id="UP000030745"/>
    </source>
</evidence>
<dbReference type="AlphaFoldDB" id="A0A067D1T2"/>
<dbReference type="GO" id="GO:0071014">
    <property type="term" value="C:post-mRNA release spliceosomal complex"/>
    <property type="evidence" value="ECO:0007669"/>
    <property type="project" value="TreeGrafter"/>
</dbReference>
<dbReference type="KEGG" id="spar:SPRG_02376"/>
<evidence type="ECO:0000256" key="2">
    <source>
        <dbReference type="SAM" id="MobiDB-lite"/>
    </source>
</evidence>
<dbReference type="STRING" id="695850.A0A067D1T2"/>
<dbReference type="OrthoDB" id="2113965at2759"/>